<dbReference type="InterPro" id="IPR036770">
    <property type="entry name" value="Ankyrin_rpt-contain_sf"/>
</dbReference>
<protein>
    <submittedName>
        <fullName evidence="1">Unnamed protein product</fullName>
    </submittedName>
</protein>
<dbReference type="InterPro" id="IPR052050">
    <property type="entry name" value="SecEffector_AnkRepeat"/>
</dbReference>
<dbReference type="PANTHER" id="PTHR46586:SF3">
    <property type="entry name" value="ANKYRIN REPEAT-CONTAINING PROTEIN"/>
    <property type="match status" value="1"/>
</dbReference>
<sequence length="230" mass="25803">MIHEWYNAVRKACGCGELASLQWLLEHPNGKNVYGWIKQHQVHLNLLAFTAGKGHWKIVEYLCQIKIVDELNTPLKAAISNGHTKCVDVLIKVLLAHECYPNFSPVEYAAEHGQLGVVKFLLDFRPDGSIHADAWWSRSRDSLSCAAAGGHLDIVKLMHEIRPQDGKTNAMDRAAGGGHLDVVQWLHANRIERCTAVAMESAVRNGHLDVVKWLHRNGFSYCQQQLRVDG</sequence>
<gene>
    <name evidence="1" type="ORF">Pfra01_000497800</name>
</gene>
<reference evidence="1" key="1">
    <citation type="submission" date="2023-04" db="EMBL/GenBank/DDBJ databases">
        <title>Phytophthora fragariaefolia NBRC 109709.</title>
        <authorList>
            <person name="Ichikawa N."/>
            <person name="Sato H."/>
            <person name="Tonouchi N."/>
        </authorList>
    </citation>
    <scope>NUCLEOTIDE SEQUENCE</scope>
    <source>
        <strain evidence="1">NBRC 109709</strain>
    </source>
</reference>
<dbReference type="SUPFAM" id="SSF48403">
    <property type="entry name" value="Ankyrin repeat"/>
    <property type="match status" value="1"/>
</dbReference>
<comment type="caution">
    <text evidence="1">The sequence shown here is derived from an EMBL/GenBank/DDBJ whole genome shotgun (WGS) entry which is preliminary data.</text>
</comment>
<keyword evidence="2" id="KW-1185">Reference proteome</keyword>
<dbReference type="Gene3D" id="1.25.40.20">
    <property type="entry name" value="Ankyrin repeat-containing domain"/>
    <property type="match status" value="2"/>
</dbReference>
<dbReference type="InterPro" id="IPR002110">
    <property type="entry name" value="Ankyrin_rpt"/>
</dbReference>
<dbReference type="EMBL" id="BSXT01000395">
    <property type="protein sequence ID" value="GMF26410.1"/>
    <property type="molecule type" value="Genomic_DNA"/>
</dbReference>
<dbReference type="AlphaFoldDB" id="A0A9W6U6H7"/>
<organism evidence="1 2">
    <name type="scientific">Phytophthora fragariaefolia</name>
    <dbReference type="NCBI Taxonomy" id="1490495"/>
    <lineage>
        <taxon>Eukaryota</taxon>
        <taxon>Sar</taxon>
        <taxon>Stramenopiles</taxon>
        <taxon>Oomycota</taxon>
        <taxon>Peronosporomycetes</taxon>
        <taxon>Peronosporales</taxon>
        <taxon>Peronosporaceae</taxon>
        <taxon>Phytophthora</taxon>
    </lineage>
</organism>
<dbReference type="Pfam" id="PF12796">
    <property type="entry name" value="Ank_2"/>
    <property type="match status" value="2"/>
</dbReference>
<evidence type="ECO:0000313" key="1">
    <source>
        <dbReference type="EMBL" id="GMF26410.1"/>
    </source>
</evidence>
<evidence type="ECO:0000313" key="2">
    <source>
        <dbReference type="Proteomes" id="UP001165121"/>
    </source>
</evidence>
<dbReference type="OrthoDB" id="91900at2759"/>
<name>A0A9W6U6H7_9STRA</name>
<dbReference type="Proteomes" id="UP001165121">
    <property type="component" value="Unassembled WGS sequence"/>
</dbReference>
<accession>A0A9W6U6H7</accession>
<proteinExistence type="predicted"/>
<dbReference type="PANTHER" id="PTHR46586">
    <property type="entry name" value="ANKYRIN REPEAT-CONTAINING PROTEIN"/>
    <property type="match status" value="1"/>
</dbReference>
<dbReference type="SMART" id="SM00248">
    <property type="entry name" value="ANK"/>
    <property type="match status" value="4"/>
</dbReference>